<evidence type="ECO:0000259" key="4">
    <source>
        <dbReference type="SMART" id="SM00861"/>
    </source>
</evidence>
<dbReference type="AlphaFoldDB" id="A0A2T0PYB1"/>
<keyword evidence="3" id="KW-0786">Thiamine pyrophosphate</keyword>
<dbReference type="GO" id="GO:0000287">
    <property type="term" value="F:magnesium ion binding"/>
    <property type="evidence" value="ECO:0007669"/>
    <property type="project" value="UniProtKB-ARBA"/>
</dbReference>
<dbReference type="Gene3D" id="3.40.50.970">
    <property type="match status" value="1"/>
</dbReference>
<sequence>MIAARQAYRDHLVARMALDSRLACLDSDTGLFTGVDFGADAARYLNLGIAEHTLIGVAAGMAAAGWTPFVTTMAAFAASRALEAVKIDVAYNALPVRIAATHAGVAAGSLGPTHHELADLAVMRALPNMTVVVPGDAAAVPVLLDQLRAVPGPVYLRLGRGPTPPLPASAPAPELGRLQPLRGGRRAVLVATGPLPVLAALRAAELLAAARVDAGVLQAHTLKPFDTATLLEWTADAELVVAVEEHWRTGGLGSAVAETLAENAPAPLLRVGWPDAFVAEVGGQEHLLDRAGVSGAAIAAAVSARLDGTEL</sequence>
<gene>
    <name evidence="5" type="ORF">CLV72_10731</name>
</gene>
<accession>A0A2T0PYB1</accession>
<dbReference type="SMART" id="SM00861">
    <property type="entry name" value="Transket_pyr"/>
    <property type="match status" value="1"/>
</dbReference>
<proteinExistence type="inferred from homology"/>
<evidence type="ECO:0000256" key="1">
    <source>
        <dbReference type="ARBA" id="ARBA00001964"/>
    </source>
</evidence>
<organism evidence="5 6">
    <name type="scientific">Allonocardiopsis opalescens</name>
    <dbReference type="NCBI Taxonomy" id="1144618"/>
    <lineage>
        <taxon>Bacteria</taxon>
        <taxon>Bacillati</taxon>
        <taxon>Actinomycetota</taxon>
        <taxon>Actinomycetes</taxon>
        <taxon>Streptosporangiales</taxon>
        <taxon>Allonocardiopsis</taxon>
    </lineage>
</organism>
<dbReference type="PANTHER" id="PTHR43825">
    <property type="entry name" value="PYRUVATE DEHYDROGENASE E1 COMPONENT"/>
    <property type="match status" value="1"/>
</dbReference>
<dbReference type="PANTHER" id="PTHR43825:SF5">
    <property type="entry name" value="HYPOTHETICAL TRANSKETOLASE FAMILY PROTEIN"/>
    <property type="match status" value="1"/>
</dbReference>
<keyword evidence="6" id="KW-1185">Reference proteome</keyword>
<dbReference type="Pfam" id="PF02780">
    <property type="entry name" value="Transketolase_C"/>
    <property type="match status" value="1"/>
</dbReference>
<evidence type="ECO:0000313" key="6">
    <source>
        <dbReference type="Proteomes" id="UP000237846"/>
    </source>
</evidence>
<dbReference type="InterPro" id="IPR009014">
    <property type="entry name" value="Transketo_C/PFOR_II"/>
</dbReference>
<reference evidence="5 6" key="1">
    <citation type="submission" date="2018-03" db="EMBL/GenBank/DDBJ databases">
        <title>Genomic Encyclopedia of Archaeal and Bacterial Type Strains, Phase II (KMG-II): from individual species to whole genera.</title>
        <authorList>
            <person name="Goeker M."/>
        </authorList>
    </citation>
    <scope>NUCLEOTIDE SEQUENCE [LARGE SCALE GENOMIC DNA]</scope>
    <source>
        <strain evidence="5 6">DSM 45601</strain>
    </source>
</reference>
<dbReference type="SUPFAM" id="SSF52922">
    <property type="entry name" value="TK C-terminal domain-like"/>
    <property type="match status" value="1"/>
</dbReference>
<dbReference type="InterPro" id="IPR033248">
    <property type="entry name" value="Transketolase_C"/>
</dbReference>
<dbReference type="CDD" id="cd07033">
    <property type="entry name" value="TPP_PYR_DXS_TK_like"/>
    <property type="match status" value="1"/>
</dbReference>
<comment type="caution">
    <text evidence="5">The sequence shown here is derived from an EMBL/GenBank/DDBJ whole genome shotgun (WGS) entry which is preliminary data.</text>
</comment>
<evidence type="ECO:0000313" key="5">
    <source>
        <dbReference type="EMBL" id="PRX96508.1"/>
    </source>
</evidence>
<dbReference type="Gene3D" id="3.40.50.920">
    <property type="match status" value="1"/>
</dbReference>
<protein>
    <submittedName>
        <fullName evidence="5">Transketolase</fullName>
    </submittedName>
</protein>
<dbReference type="Pfam" id="PF02779">
    <property type="entry name" value="Transket_pyr"/>
    <property type="match status" value="1"/>
</dbReference>
<feature type="domain" description="Transketolase-like pyrimidine-binding" evidence="4">
    <location>
        <begin position="2"/>
        <end position="165"/>
    </location>
</feature>
<dbReference type="InterPro" id="IPR051157">
    <property type="entry name" value="PDH/Transketolase"/>
</dbReference>
<dbReference type="RefSeq" id="WP_211303033.1">
    <property type="nucleotide sequence ID" value="NZ_PVZC01000007.1"/>
</dbReference>
<comment type="similarity">
    <text evidence="2">Belongs to the transketolase family.</text>
</comment>
<dbReference type="SUPFAM" id="SSF52518">
    <property type="entry name" value="Thiamin diphosphate-binding fold (THDP-binding)"/>
    <property type="match status" value="1"/>
</dbReference>
<comment type="cofactor">
    <cofactor evidence="1">
        <name>thiamine diphosphate</name>
        <dbReference type="ChEBI" id="CHEBI:58937"/>
    </cofactor>
</comment>
<dbReference type="Proteomes" id="UP000237846">
    <property type="component" value="Unassembled WGS sequence"/>
</dbReference>
<dbReference type="InterPro" id="IPR029061">
    <property type="entry name" value="THDP-binding"/>
</dbReference>
<name>A0A2T0PYB1_9ACTN</name>
<dbReference type="EMBL" id="PVZC01000007">
    <property type="protein sequence ID" value="PRX96508.1"/>
    <property type="molecule type" value="Genomic_DNA"/>
</dbReference>
<dbReference type="FunFam" id="3.40.50.970:FF:000129">
    <property type="entry name" value="Transketolase"/>
    <property type="match status" value="1"/>
</dbReference>
<evidence type="ECO:0000256" key="3">
    <source>
        <dbReference type="ARBA" id="ARBA00023052"/>
    </source>
</evidence>
<evidence type="ECO:0000256" key="2">
    <source>
        <dbReference type="ARBA" id="ARBA00007131"/>
    </source>
</evidence>
<dbReference type="InterPro" id="IPR005475">
    <property type="entry name" value="Transketolase-like_Pyr-bd"/>
</dbReference>